<accession>A0A1I8A0P6</accession>
<proteinExistence type="predicted"/>
<sequence>MRKTEGGDDTLSVVTKTAKVTNSRRSEGLMAAAAACGPVTLCPDCARGSRRCSWSPRPRHNRPRRHDNDAGARSIAVVSPRRVSQQVGTLTKRRCARALAARAVPSFDSGLRSPNWD</sequence>
<evidence type="ECO:0000256" key="1">
    <source>
        <dbReference type="SAM" id="MobiDB-lite"/>
    </source>
</evidence>
<protein>
    <submittedName>
        <fullName evidence="3">Uncharacterized protein</fullName>
    </submittedName>
</protein>
<dbReference type="Proteomes" id="UP000095287">
    <property type="component" value="Unplaced"/>
</dbReference>
<evidence type="ECO:0000313" key="3">
    <source>
        <dbReference type="WBParaSite" id="L893_g31699.t1"/>
    </source>
</evidence>
<organism evidence="2 3">
    <name type="scientific">Steinernema glaseri</name>
    <dbReference type="NCBI Taxonomy" id="37863"/>
    <lineage>
        <taxon>Eukaryota</taxon>
        <taxon>Metazoa</taxon>
        <taxon>Ecdysozoa</taxon>
        <taxon>Nematoda</taxon>
        <taxon>Chromadorea</taxon>
        <taxon>Rhabditida</taxon>
        <taxon>Tylenchina</taxon>
        <taxon>Panagrolaimomorpha</taxon>
        <taxon>Strongyloidoidea</taxon>
        <taxon>Steinernematidae</taxon>
        <taxon>Steinernema</taxon>
    </lineage>
</organism>
<name>A0A1I8A0P6_9BILA</name>
<dbReference type="WBParaSite" id="L893_g31699.t1">
    <property type="protein sequence ID" value="L893_g31699.t1"/>
    <property type="gene ID" value="L893_g31699"/>
</dbReference>
<reference evidence="3" key="1">
    <citation type="submission" date="2016-11" db="UniProtKB">
        <authorList>
            <consortium name="WormBaseParasite"/>
        </authorList>
    </citation>
    <scope>IDENTIFICATION</scope>
</reference>
<evidence type="ECO:0000313" key="2">
    <source>
        <dbReference type="Proteomes" id="UP000095287"/>
    </source>
</evidence>
<feature type="region of interest" description="Disordered" evidence="1">
    <location>
        <begin position="49"/>
        <end position="75"/>
    </location>
</feature>
<dbReference type="AlphaFoldDB" id="A0A1I8A0P6"/>
<keyword evidence="2" id="KW-1185">Reference proteome</keyword>